<dbReference type="PANTHER" id="PTHR37018">
    <property type="entry name" value="CULTURE SPECIFIC PROTEIN, PUTATIVE (AFU_ORTHOLOGUE AFUA_2G00130)-RELATED"/>
    <property type="match status" value="1"/>
</dbReference>
<keyword evidence="1" id="KW-0067">ATP-binding</keyword>
<evidence type="ECO:0000313" key="3">
    <source>
        <dbReference type="EMBL" id="SNX74128.1"/>
    </source>
</evidence>
<dbReference type="Proteomes" id="UP000219467">
    <property type="component" value="Unassembled WGS sequence"/>
</dbReference>
<evidence type="ECO:0000259" key="2">
    <source>
        <dbReference type="PROSITE" id="PS50975"/>
    </source>
</evidence>
<evidence type="ECO:0000256" key="1">
    <source>
        <dbReference type="PROSITE-ProRule" id="PRU00409"/>
    </source>
</evidence>
<keyword evidence="1" id="KW-0547">Nucleotide-binding</keyword>
<proteinExistence type="predicted"/>
<reference evidence="4" key="1">
    <citation type="submission" date="2017-08" db="EMBL/GenBank/DDBJ databases">
        <authorList>
            <person name="Varghese N."/>
            <person name="Submissions S."/>
        </authorList>
    </citation>
    <scope>NUCLEOTIDE SEQUENCE [LARGE SCALE GENOMIC DNA]</scope>
    <source>
        <strain evidence="4">JA234</strain>
    </source>
</reference>
<keyword evidence="4" id="KW-1185">Reference proteome</keyword>
<dbReference type="SUPFAM" id="SSF56059">
    <property type="entry name" value="Glutathione synthetase ATP-binding domain-like"/>
    <property type="match status" value="1"/>
</dbReference>
<dbReference type="EMBL" id="OAOQ01000019">
    <property type="protein sequence ID" value="SNX74128.1"/>
    <property type="molecule type" value="Genomic_DNA"/>
</dbReference>
<sequence>MITLAELVPEDTFIAPRLLEEMQPGSPFVGQQAEALSGALLAVCGSLPILAHEAASTAPLLDAIAASGLSPPTAVDRFDSRDGYVARVCERMAQGGRAWFTCPVPLGLFPDEPIVVPPSLIADLNLRSAIDRLVPPENRTKRRVIEGRADVAQALAALRPGLVVKDARLPSSSGGAGVWVLRRKRHVTRARTGLAGADRIVIEARVPYTANFCVQCTCAGKNEVAFLGSSMQRTRASGIYLGNRFDPAAQPSSETCALALTIAAAAAQLGYRGIAGFDILEREDGPPVAIDLNFRPNASTPFLMAFGALGAARGFDMADLIFATSDTPSRVLLARLWPLIHEGWLVVLGLFDPQVASMPNGPTNMRLMVMGRDLNEIQRHRKTLRRAGLALADERLSPVQRIARRLRRFMP</sequence>
<dbReference type="InterPro" id="IPR011761">
    <property type="entry name" value="ATP-grasp"/>
</dbReference>
<feature type="domain" description="ATP-grasp" evidence="2">
    <location>
        <begin position="118"/>
        <end position="326"/>
    </location>
</feature>
<evidence type="ECO:0000313" key="4">
    <source>
        <dbReference type="Proteomes" id="UP000219467"/>
    </source>
</evidence>
<dbReference type="AlphaFoldDB" id="A0A285D4A4"/>
<accession>A0A285D4A4</accession>
<organism evidence="3 4">
    <name type="scientific">Cereibacter ovatus</name>
    <dbReference type="NCBI Taxonomy" id="439529"/>
    <lineage>
        <taxon>Bacteria</taxon>
        <taxon>Pseudomonadati</taxon>
        <taxon>Pseudomonadota</taxon>
        <taxon>Alphaproteobacteria</taxon>
        <taxon>Rhodobacterales</taxon>
        <taxon>Paracoccaceae</taxon>
        <taxon>Cereibacter</taxon>
    </lineage>
</organism>
<dbReference type="Gene3D" id="3.30.470.20">
    <property type="entry name" value="ATP-grasp fold, B domain"/>
    <property type="match status" value="1"/>
</dbReference>
<dbReference type="PANTHER" id="PTHR37018:SF1">
    <property type="entry name" value="CULTURE SPECIFIC PROTEIN, PUTATIVE (AFU_ORTHOLOGUE AFUA_2G00130)-RELATED"/>
    <property type="match status" value="1"/>
</dbReference>
<dbReference type="GO" id="GO:0046872">
    <property type="term" value="F:metal ion binding"/>
    <property type="evidence" value="ECO:0007669"/>
    <property type="project" value="InterPro"/>
</dbReference>
<name>A0A285D4A4_9RHOB</name>
<dbReference type="PROSITE" id="PS50975">
    <property type="entry name" value="ATP_GRASP"/>
    <property type="match status" value="1"/>
</dbReference>
<gene>
    <name evidence="3" type="ORF">SAMN05878503_11950</name>
</gene>
<dbReference type="InterPro" id="IPR053269">
    <property type="entry name" value="Asp-Met_ligase"/>
</dbReference>
<dbReference type="GO" id="GO:0005524">
    <property type="term" value="F:ATP binding"/>
    <property type="evidence" value="ECO:0007669"/>
    <property type="project" value="UniProtKB-UniRule"/>
</dbReference>
<protein>
    <submittedName>
        <fullName evidence="3">ATP-grasp domain-containing protein</fullName>
    </submittedName>
</protein>